<dbReference type="Gene3D" id="2.160.20.80">
    <property type="entry name" value="E3 ubiquitin-protein ligase SopA"/>
    <property type="match status" value="1"/>
</dbReference>
<name>A0A831W667_9GAMM</name>
<feature type="signal peptide" evidence="2">
    <location>
        <begin position="1"/>
        <end position="25"/>
    </location>
</feature>
<dbReference type="Pfam" id="PF00805">
    <property type="entry name" value="Pentapeptide"/>
    <property type="match status" value="2"/>
</dbReference>
<keyword evidence="2" id="KW-0732">Signal</keyword>
<reference evidence="3" key="1">
    <citation type="journal article" date="2020" name="mSystems">
        <title>Genome- and Community-Level Interaction Insights into Carbon Utilization and Element Cycling Functions of Hydrothermarchaeota in Hydrothermal Sediment.</title>
        <authorList>
            <person name="Zhou Z."/>
            <person name="Liu Y."/>
            <person name="Xu W."/>
            <person name="Pan J."/>
            <person name="Luo Z.H."/>
            <person name="Li M."/>
        </authorList>
    </citation>
    <scope>NUCLEOTIDE SEQUENCE [LARGE SCALE GENOMIC DNA]</scope>
    <source>
        <strain evidence="3">HyVt-443</strain>
    </source>
</reference>
<dbReference type="InterPro" id="IPR001646">
    <property type="entry name" value="5peptide_repeat"/>
</dbReference>
<gene>
    <name evidence="3" type="ORF">ENI96_11180</name>
</gene>
<dbReference type="EMBL" id="DRKP01000134">
    <property type="protein sequence ID" value="HEB96978.1"/>
    <property type="molecule type" value="Genomic_DNA"/>
</dbReference>
<sequence>MIRIHASIAAVAVPLLFAASTTVLAWSSDIDSLGNANSLCRLEPNAQCTSAVRVGIDAPGIDMRNASMEKMRLDRANLQRGDFSSAIMQLINLEGADLLLANLEGAHLHAANLRGANLMLANMKNTNLLDADLRGANLRGANLTGAILIQARLGGATWNDGRVCAPESVGECR</sequence>
<protein>
    <submittedName>
        <fullName evidence="3">Pentapeptide repeat-containing protein</fullName>
    </submittedName>
</protein>
<proteinExistence type="predicted"/>
<dbReference type="AlphaFoldDB" id="A0A831W667"/>
<dbReference type="PANTHER" id="PTHR47485">
    <property type="entry name" value="THYLAKOID LUMENAL 17.4 KDA PROTEIN, CHLOROPLASTIC"/>
    <property type="match status" value="1"/>
</dbReference>
<feature type="chain" id="PRO_5032384867" evidence="2">
    <location>
        <begin position="26"/>
        <end position="173"/>
    </location>
</feature>
<dbReference type="PANTHER" id="PTHR47485:SF1">
    <property type="entry name" value="THYLAKOID LUMENAL 17.4 KDA PROTEIN, CHLOROPLASTIC"/>
    <property type="match status" value="1"/>
</dbReference>
<evidence type="ECO:0000256" key="2">
    <source>
        <dbReference type="SAM" id="SignalP"/>
    </source>
</evidence>
<accession>A0A831W667</accession>
<evidence type="ECO:0000313" key="3">
    <source>
        <dbReference type="EMBL" id="HEB96978.1"/>
    </source>
</evidence>
<organism evidence="3">
    <name type="scientific">Sedimenticola thiotaurini</name>
    <dbReference type="NCBI Taxonomy" id="1543721"/>
    <lineage>
        <taxon>Bacteria</taxon>
        <taxon>Pseudomonadati</taxon>
        <taxon>Pseudomonadota</taxon>
        <taxon>Gammaproteobacteria</taxon>
        <taxon>Chromatiales</taxon>
        <taxon>Sedimenticolaceae</taxon>
        <taxon>Sedimenticola</taxon>
    </lineage>
</organism>
<evidence type="ECO:0000256" key="1">
    <source>
        <dbReference type="ARBA" id="ARBA00022737"/>
    </source>
</evidence>
<dbReference type="SUPFAM" id="SSF141571">
    <property type="entry name" value="Pentapeptide repeat-like"/>
    <property type="match status" value="1"/>
</dbReference>
<keyword evidence="1" id="KW-0677">Repeat</keyword>
<comment type="caution">
    <text evidence="3">The sequence shown here is derived from an EMBL/GenBank/DDBJ whole genome shotgun (WGS) entry which is preliminary data.</text>
</comment>
<dbReference type="Proteomes" id="UP000886251">
    <property type="component" value="Unassembled WGS sequence"/>
</dbReference>